<name>A0AAD1P158_CITBR</name>
<evidence type="ECO:0000313" key="2">
    <source>
        <dbReference type="Proteomes" id="UP001058317"/>
    </source>
</evidence>
<accession>A0AAD1P158</accession>
<proteinExistence type="predicted"/>
<evidence type="ECO:0000313" key="1">
    <source>
        <dbReference type="EMBL" id="BDN95695.1"/>
    </source>
</evidence>
<reference evidence="1" key="1">
    <citation type="submission" date="2022-07" db="EMBL/GenBank/DDBJ databases">
        <title>Complete genome sequence of carbapenem-resistant Citrobacter spp. in Japan.</title>
        <authorList>
            <person name="Maehana S."/>
            <person name="Suzuki M."/>
            <person name="Kitasato H."/>
        </authorList>
    </citation>
    <scope>NUCLEOTIDE SEQUENCE</scope>
    <source>
        <strain evidence="1">KAM621</strain>
    </source>
</reference>
<dbReference type="InterPro" id="IPR029063">
    <property type="entry name" value="SAM-dependent_MTases_sf"/>
</dbReference>
<sequence length="132" mass="14298">MSQLLAHVVNGLGEASGDFLGRVFMQLELGDKYRGQFFTPWDVARMMAAMQLGDTEALFRDKPFITLSEPACGAGCMVLAFADVLRKGGVATAPVSVGLRDRYRSACGRNGIHTAVPVRDCRRSGGRQYPGE</sequence>
<gene>
    <name evidence="1" type="ORF">KAM621c_08000</name>
</gene>
<dbReference type="Proteomes" id="UP001058317">
    <property type="component" value="Chromosome"/>
</dbReference>
<protein>
    <recommendedName>
        <fullName evidence="3">DNA methylase adenine-specific domain-containing protein</fullName>
    </recommendedName>
</protein>
<dbReference type="Gene3D" id="3.40.50.150">
    <property type="entry name" value="Vaccinia Virus protein VP39"/>
    <property type="match status" value="1"/>
</dbReference>
<dbReference type="PRINTS" id="PR00507">
    <property type="entry name" value="N12N6MTFRASE"/>
</dbReference>
<dbReference type="SUPFAM" id="SSF53335">
    <property type="entry name" value="S-adenosyl-L-methionine-dependent methyltransferases"/>
    <property type="match status" value="1"/>
</dbReference>
<organism evidence="1 2">
    <name type="scientific">Citrobacter braakii</name>
    <dbReference type="NCBI Taxonomy" id="57706"/>
    <lineage>
        <taxon>Bacteria</taxon>
        <taxon>Pseudomonadati</taxon>
        <taxon>Pseudomonadota</taxon>
        <taxon>Gammaproteobacteria</taxon>
        <taxon>Enterobacterales</taxon>
        <taxon>Enterobacteriaceae</taxon>
        <taxon>Citrobacter</taxon>
        <taxon>Citrobacter freundii complex</taxon>
    </lineage>
</organism>
<dbReference type="AlphaFoldDB" id="A0AAD1P158"/>
<dbReference type="EMBL" id="AP026382">
    <property type="protein sequence ID" value="BDN95695.1"/>
    <property type="molecule type" value="Genomic_DNA"/>
</dbReference>
<evidence type="ECO:0008006" key="3">
    <source>
        <dbReference type="Google" id="ProtNLM"/>
    </source>
</evidence>